<dbReference type="RefSeq" id="XP_066705690.1">
    <property type="nucleotide sequence ID" value="XM_066836797.1"/>
</dbReference>
<accession>A0ABR1QUF9</accession>
<dbReference type="Proteomes" id="UP001391051">
    <property type="component" value="Unassembled WGS sequence"/>
</dbReference>
<keyword evidence="2" id="KW-1185">Reference proteome</keyword>
<organism evidence="1 2">
    <name type="scientific">Apiospora aurea</name>
    <dbReference type="NCBI Taxonomy" id="335848"/>
    <lineage>
        <taxon>Eukaryota</taxon>
        <taxon>Fungi</taxon>
        <taxon>Dikarya</taxon>
        <taxon>Ascomycota</taxon>
        <taxon>Pezizomycotina</taxon>
        <taxon>Sordariomycetes</taxon>
        <taxon>Xylariomycetidae</taxon>
        <taxon>Amphisphaeriales</taxon>
        <taxon>Apiosporaceae</taxon>
        <taxon>Apiospora</taxon>
    </lineage>
</organism>
<dbReference type="EMBL" id="JAQQWE010000001">
    <property type="protein sequence ID" value="KAK7966298.1"/>
    <property type="molecule type" value="Genomic_DNA"/>
</dbReference>
<evidence type="ECO:0000313" key="2">
    <source>
        <dbReference type="Proteomes" id="UP001391051"/>
    </source>
</evidence>
<evidence type="ECO:0000313" key="1">
    <source>
        <dbReference type="EMBL" id="KAK7966298.1"/>
    </source>
</evidence>
<dbReference type="GeneID" id="92069859"/>
<protein>
    <submittedName>
        <fullName evidence="1">Uncharacterized protein</fullName>
    </submittedName>
</protein>
<comment type="caution">
    <text evidence="1">The sequence shown here is derived from an EMBL/GenBank/DDBJ whole genome shotgun (WGS) entry which is preliminary data.</text>
</comment>
<reference evidence="1 2" key="1">
    <citation type="submission" date="2023-01" db="EMBL/GenBank/DDBJ databases">
        <title>Analysis of 21 Apiospora genomes using comparative genomics revels a genus with tremendous synthesis potential of carbohydrate active enzymes and secondary metabolites.</title>
        <authorList>
            <person name="Sorensen T."/>
        </authorList>
    </citation>
    <scope>NUCLEOTIDE SEQUENCE [LARGE SCALE GENOMIC DNA]</scope>
    <source>
        <strain evidence="1 2">CBS 24483</strain>
    </source>
</reference>
<name>A0ABR1QUF9_9PEZI</name>
<gene>
    <name evidence="1" type="ORF">PG986_000575</name>
</gene>
<proteinExistence type="predicted"/>
<sequence length="161" mass="18132">MAQFTVDLYEILPRAGMIVDHTMPFLSSQRRDKLLLKRLRLAGVVGNAFYKRNQYRKPLNDALTGMMAAAVETEQQLGARLQQREKTDDESVVPFLTFVEEVQARTPWASEMSASMFLDLFVALLGARVAWVQNPRQPFQQEQHATAALAAQRLLDAAPAI</sequence>